<proteinExistence type="inferred from homology"/>
<organism evidence="8 9">
    <name type="scientific">Dichanthelium oligosanthes</name>
    <dbReference type="NCBI Taxonomy" id="888268"/>
    <lineage>
        <taxon>Eukaryota</taxon>
        <taxon>Viridiplantae</taxon>
        <taxon>Streptophyta</taxon>
        <taxon>Embryophyta</taxon>
        <taxon>Tracheophyta</taxon>
        <taxon>Spermatophyta</taxon>
        <taxon>Magnoliopsida</taxon>
        <taxon>Liliopsida</taxon>
        <taxon>Poales</taxon>
        <taxon>Poaceae</taxon>
        <taxon>PACMAD clade</taxon>
        <taxon>Panicoideae</taxon>
        <taxon>Panicodae</taxon>
        <taxon>Paniceae</taxon>
        <taxon>Dichantheliinae</taxon>
        <taxon>Dichanthelium</taxon>
    </lineage>
</organism>
<protein>
    <recommendedName>
        <fullName evidence="7">Leucine-rich repeat-containing N-terminal plant-type domain-containing protein</fullName>
    </recommendedName>
</protein>
<evidence type="ECO:0000313" key="9">
    <source>
        <dbReference type="Proteomes" id="UP000095767"/>
    </source>
</evidence>
<gene>
    <name evidence="8" type="ORF">BAE44_0024570</name>
</gene>
<feature type="domain" description="Leucine-rich repeat-containing N-terminal plant-type" evidence="7">
    <location>
        <begin position="4"/>
        <end position="41"/>
    </location>
</feature>
<evidence type="ECO:0000256" key="5">
    <source>
        <dbReference type="ARBA" id="ARBA00023180"/>
    </source>
</evidence>
<keyword evidence="2" id="KW-0433">Leucine-rich repeat</keyword>
<evidence type="ECO:0000256" key="6">
    <source>
        <dbReference type="ARBA" id="ARBA00038043"/>
    </source>
</evidence>
<reference evidence="8 9" key="1">
    <citation type="submission" date="2016-09" db="EMBL/GenBank/DDBJ databases">
        <title>The draft genome of Dichanthelium oligosanthes: A C3 panicoid grass species.</title>
        <authorList>
            <person name="Studer A.J."/>
            <person name="Schnable J.C."/>
            <person name="Brutnell T.P."/>
        </authorList>
    </citation>
    <scope>NUCLEOTIDE SEQUENCE [LARGE SCALE GENOMIC DNA]</scope>
    <source>
        <strain evidence="9">cv. Kellogg 1175</strain>
        <tissue evidence="8">Leaf</tissue>
    </source>
</reference>
<dbReference type="EMBL" id="LWDX02070119">
    <property type="protein sequence ID" value="OEL14411.1"/>
    <property type="molecule type" value="Genomic_DNA"/>
</dbReference>
<dbReference type="OrthoDB" id="785496at2759"/>
<name>A0A1E5UNH5_9POAL</name>
<dbReference type="InterPro" id="IPR051848">
    <property type="entry name" value="PGIP"/>
</dbReference>
<dbReference type="Gene3D" id="3.80.10.10">
    <property type="entry name" value="Ribonuclease Inhibitor"/>
    <property type="match status" value="1"/>
</dbReference>
<dbReference type="AlphaFoldDB" id="A0A1E5UNH5"/>
<comment type="caution">
    <text evidence="8">The sequence shown here is derived from an EMBL/GenBank/DDBJ whole genome shotgun (WGS) entry which is preliminary data.</text>
</comment>
<evidence type="ECO:0000313" key="8">
    <source>
        <dbReference type="EMBL" id="OEL14411.1"/>
    </source>
</evidence>
<dbReference type="Proteomes" id="UP000095767">
    <property type="component" value="Unassembled WGS sequence"/>
</dbReference>
<dbReference type="InterPro" id="IPR001611">
    <property type="entry name" value="Leu-rich_rpt"/>
</dbReference>
<dbReference type="Pfam" id="PF13855">
    <property type="entry name" value="LRR_8"/>
    <property type="match status" value="1"/>
</dbReference>
<dbReference type="InterPro" id="IPR032675">
    <property type="entry name" value="LRR_dom_sf"/>
</dbReference>
<keyword evidence="4" id="KW-0677">Repeat</keyword>
<dbReference type="STRING" id="888268.A0A1E5UNH5"/>
<comment type="similarity">
    <text evidence="6">Belongs to the polygalacturonase-inhibiting protein family.</text>
</comment>
<keyword evidence="9" id="KW-1185">Reference proteome</keyword>
<dbReference type="SUPFAM" id="SSF52058">
    <property type="entry name" value="L domain-like"/>
    <property type="match status" value="1"/>
</dbReference>
<evidence type="ECO:0000259" key="7">
    <source>
        <dbReference type="Pfam" id="PF08263"/>
    </source>
</evidence>
<dbReference type="Pfam" id="PF08263">
    <property type="entry name" value="LRRNT_2"/>
    <property type="match status" value="1"/>
</dbReference>
<accession>A0A1E5UNH5</accession>
<dbReference type="FunFam" id="3.80.10.10:FF:000041">
    <property type="entry name" value="LRR receptor-like serine/threonine-protein kinase ERECTA"/>
    <property type="match status" value="1"/>
</dbReference>
<comment type="subcellular location">
    <subcellularLocation>
        <location evidence="1">Cell envelope</location>
    </subcellularLocation>
</comment>
<dbReference type="PANTHER" id="PTHR48059">
    <property type="entry name" value="POLYGALACTURONASE INHIBITOR 1"/>
    <property type="match status" value="1"/>
</dbReference>
<evidence type="ECO:0000256" key="1">
    <source>
        <dbReference type="ARBA" id="ARBA00004196"/>
    </source>
</evidence>
<dbReference type="InterPro" id="IPR013210">
    <property type="entry name" value="LRR_N_plant-typ"/>
</dbReference>
<evidence type="ECO:0000256" key="4">
    <source>
        <dbReference type="ARBA" id="ARBA00022737"/>
    </source>
</evidence>
<sequence length="203" mass="21582">MGHGSDEAGLMAFKAKISGNSGMLSSWNKSTSYCSWEGITCGKRHWWRVVALELSSQGLTGTISPAVANKLSGEIPDTIGNCRVLEILLMDDNSFQGDIPATLKNMAGLALLNLTNNKLNGSIPGNLGSLTDKQELYLSHNNLSGLIPELLGNSASLLRLYLSFNNLQGDVPEAGVFRNLTGLSIVGNNALCGGIPQLHLPRC</sequence>
<evidence type="ECO:0000256" key="2">
    <source>
        <dbReference type="ARBA" id="ARBA00022614"/>
    </source>
</evidence>
<keyword evidence="3" id="KW-0732">Signal</keyword>
<keyword evidence="5" id="KW-0325">Glycoprotein</keyword>
<evidence type="ECO:0000256" key="3">
    <source>
        <dbReference type="ARBA" id="ARBA00022729"/>
    </source>
</evidence>
<dbReference type="PANTHER" id="PTHR48059:SF30">
    <property type="entry name" value="OS06G0587000 PROTEIN"/>
    <property type="match status" value="1"/>
</dbReference>